<evidence type="ECO:0000259" key="11">
    <source>
        <dbReference type="PROSITE" id="PS50929"/>
    </source>
</evidence>
<dbReference type="InterPro" id="IPR027417">
    <property type="entry name" value="P-loop_NTPase"/>
</dbReference>
<keyword evidence="4" id="KW-0547">Nucleotide-binding</keyword>
<comment type="caution">
    <text evidence="12">The sequence shown here is derived from an EMBL/GenBank/DDBJ whole genome shotgun (WGS) entry which is preliminary data.</text>
</comment>
<evidence type="ECO:0000256" key="5">
    <source>
        <dbReference type="ARBA" id="ARBA00022840"/>
    </source>
</evidence>
<feature type="domain" description="ABC transporter" evidence="10">
    <location>
        <begin position="406"/>
        <end position="624"/>
    </location>
</feature>
<name>A0A068S4F8_9FUNG</name>
<dbReference type="GO" id="GO:0005524">
    <property type="term" value="F:ATP binding"/>
    <property type="evidence" value="ECO:0007669"/>
    <property type="project" value="UniProtKB-KW"/>
</dbReference>
<dbReference type="PROSITE" id="PS00211">
    <property type="entry name" value="ABC_TRANSPORTER_1"/>
    <property type="match status" value="1"/>
</dbReference>
<dbReference type="GO" id="GO:0007031">
    <property type="term" value="P:peroxisome organization"/>
    <property type="evidence" value="ECO:0007669"/>
    <property type="project" value="TreeGrafter"/>
</dbReference>
<keyword evidence="7 9" id="KW-0472">Membrane</keyword>
<dbReference type="GO" id="GO:0016887">
    <property type="term" value="F:ATP hydrolysis activity"/>
    <property type="evidence" value="ECO:0007669"/>
    <property type="project" value="InterPro"/>
</dbReference>
<keyword evidence="13" id="KW-1185">Reference proteome</keyword>
<dbReference type="PROSITE" id="PS50929">
    <property type="entry name" value="ABC_TM1F"/>
    <property type="match status" value="1"/>
</dbReference>
<keyword evidence="5 12" id="KW-0067">ATP-binding</keyword>
<dbReference type="Proteomes" id="UP000027586">
    <property type="component" value="Unassembled WGS sequence"/>
</dbReference>
<evidence type="ECO:0000256" key="2">
    <source>
        <dbReference type="ARBA" id="ARBA00022448"/>
    </source>
</evidence>
<reference evidence="12" key="1">
    <citation type="submission" date="2013-08" db="EMBL/GenBank/DDBJ databases">
        <title>Gene expansion shapes genome architecture in the human pathogen Lichtheimia corymbifera: an evolutionary genomics analysis in the ancient terrestrial Mucorales (Mucoromycotina).</title>
        <authorList>
            <person name="Schwartze V.U."/>
            <person name="Winter S."/>
            <person name="Shelest E."/>
            <person name="Marcet-Houben M."/>
            <person name="Horn F."/>
            <person name="Wehner S."/>
            <person name="Hoffmann K."/>
            <person name="Riege K."/>
            <person name="Sammeth M."/>
            <person name="Nowrousian M."/>
            <person name="Valiante V."/>
            <person name="Linde J."/>
            <person name="Jacobsen I.D."/>
            <person name="Marz M."/>
            <person name="Brakhage A.A."/>
            <person name="Gabaldon T."/>
            <person name="Bocker S."/>
            <person name="Voigt K."/>
        </authorList>
    </citation>
    <scope>NUCLEOTIDE SEQUENCE [LARGE SCALE GENOMIC DNA]</scope>
    <source>
        <strain evidence="12">FSU 9682</strain>
    </source>
</reference>
<dbReference type="CDD" id="cd03223">
    <property type="entry name" value="ABCD_peroxisomal_ALDP"/>
    <property type="match status" value="1"/>
</dbReference>
<dbReference type="Gene3D" id="3.40.50.300">
    <property type="entry name" value="P-loop containing nucleotide triphosphate hydrolases"/>
    <property type="match status" value="1"/>
</dbReference>
<dbReference type="InterPro" id="IPR011527">
    <property type="entry name" value="ABC1_TM_dom"/>
</dbReference>
<evidence type="ECO:0000259" key="10">
    <source>
        <dbReference type="PROSITE" id="PS50893"/>
    </source>
</evidence>
<keyword evidence="2" id="KW-0813">Transport</keyword>
<evidence type="ECO:0000313" key="12">
    <source>
        <dbReference type="EMBL" id="CDH57268.1"/>
    </source>
</evidence>
<evidence type="ECO:0000256" key="1">
    <source>
        <dbReference type="ARBA" id="ARBA00008575"/>
    </source>
</evidence>
<dbReference type="EMBL" id="CBTN010000044">
    <property type="protein sequence ID" value="CDH57268.1"/>
    <property type="molecule type" value="Genomic_DNA"/>
</dbReference>
<dbReference type="Pfam" id="PF06472">
    <property type="entry name" value="ABC_membrane_2"/>
    <property type="match status" value="1"/>
</dbReference>
<feature type="transmembrane region" description="Helical" evidence="9">
    <location>
        <begin position="107"/>
        <end position="135"/>
    </location>
</feature>
<dbReference type="Gene3D" id="1.20.1560.10">
    <property type="entry name" value="ABC transporter type 1, transmembrane domain"/>
    <property type="match status" value="1"/>
</dbReference>
<dbReference type="GO" id="GO:0015910">
    <property type="term" value="P:long-chain fatty acid import into peroxisome"/>
    <property type="evidence" value="ECO:0007669"/>
    <property type="project" value="TreeGrafter"/>
</dbReference>
<comment type="similarity">
    <text evidence="1">Belongs to the ABC transporter superfamily. ABCD family. Peroxisomal fatty acyl CoA transporter (TC 3.A.1.203) subfamily.</text>
</comment>
<keyword evidence="3 9" id="KW-0812">Transmembrane</keyword>
<dbReference type="VEuPathDB" id="FungiDB:LCOR_08229.1"/>
<evidence type="ECO:0000313" key="13">
    <source>
        <dbReference type="Proteomes" id="UP000027586"/>
    </source>
</evidence>
<evidence type="ECO:0000256" key="8">
    <source>
        <dbReference type="SAM" id="MobiDB-lite"/>
    </source>
</evidence>
<dbReference type="PROSITE" id="PS50893">
    <property type="entry name" value="ABC_TRANSPORTER_2"/>
    <property type="match status" value="1"/>
</dbReference>
<dbReference type="SMART" id="SM00382">
    <property type="entry name" value="AAA"/>
    <property type="match status" value="1"/>
</dbReference>
<dbReference type="GO" id="GO:0005778">
    <property type="term" value="C:peroxisomal membrane"/>
    <property type="evidence" value="ECO:0007669"/>
    <property type="project" value="TreeGrafter"/>
</dbReference>
<feature type="transmembrane region" description="Helical" evidence="9">
    <location>
        <begin position="67"/>
        <end position="87"/>
    </location>
</feature>
<evidence type="ECO:0000256" key="4">
    <source>
        <dbReference type="ARBA" id="ARBA00022741"/>
    </source>
</evidence>
<dbReference type="AlphaFoldDB" id="A0A068S4F8"/>
<dbReference type="InterPro" id="IPR003593">
    <property type="entry name" value="AAA+_ATPase"/>
</dbReference>
<dbReference type="GO" id="GO:0005324">
    <property type="term" value="F:long-chain fatty acid transmembrane transporter activity"/>
    <property type="evidence" value="ECO:0007669"/>
    <property type="project" value="TreeGrafter"/>
</dbReference>
<sequence length="624" mass="70795">MRHRSSATISESEPMLDLAPESTSQQPFYSFDRVFLRRLARIFHILFPSSPHEQIWSFSPKIRQRSLFWLYITFIALSCGCEILYYYTGLLPSRFYAVLSSSDLQGFIRFILPCLLLVFGTAAGKSLLTFMGGLFSLKTRQLLTQHLHDRYIQPNVLYSVVMSRYSVDNPDQRITQDVDKFAESLRKIVEDLIIAPILVIYYTWKCWSISGAMGPIMIYGYFIVGSVLSRVLIKPIVNTVFYKELAEGNFRFMHVRLRQFSEPIAFSRGEREEHKQANQKLDNLLAYQRKIVNKELPLHLANESFSYFGSILSYLIVALPIFSGAFADKDPSEMSEIISKNSFFSMYLIFKFTNIIEQSSKLSDLAGYTARIGELLEIIDDTEDELGQVSIGHPQQQQPMNSSDCIEFQDVELSSPSGKILVSDFNLTINPMDRVVLVGPNGSGKSSLLRALAGLWHCSAGRILKPPGMSSNDIMFLSQTPYLVHGSLRDQISYPPSSADTPVPDHQIQELLELVQLSHLEHLVISFDTHYGEEWQKMLSPGEQQRLIFARVFYRLPRFAALDEATSAMDTDSEAHIYNTLISKGITLISISHHPDMIAYHNKIVKLDGQGNAIVDIVENSSKE</sequence>
<organism evidence="12 13">
    <name type="scientific">Lichtheimia corymbifera JMRC:FSU:9682</name>
    <dbReference type="NCBI Taxonomy" id="1263082"/>
    <lineage>
        <taxon>Eukaryota</taxon>
        <taxon>Fungi</taxon>
        <taxon>Fungi incertae sedis</taxon>
        <taxon>Mucoromycota</taxon>
        <taxon>Mucoromycotina</taxon>
        <taxon>Mucoromycetes</taxon>
        <taxon>Mucorales</taxon>
        <taxon>Lichtheimiaceae</taxon>
        <taxon>Lichtheimia</taxon>
    </lineage>
</organism>
<dbReference type="PANTHER" id="PTHR11384">
    <property type="entry name" value="ATP-BINDING CASSETTE, SUB-FAMILY D MEMBER"/>
    <property type="match status" value="1"/>
</dbReference>
<evidence type="ECO:0000256" key="9">
    <source>
        <dbReference type="SAM" id="Phobius"/>
    </source>
</evidence>
<dbReference type="Pfam" id="PF00005">
    <property type="entry name" value="ABC_tran"/>
    <property type="match status" value="1"/>
</dbReference>
<evidence type="ECO:0000256" key="7">
    <source>
        <dbReference type="ARBA" id="ARBA00023136"/>
    </source>
</evidence>
<dbReference type="SUPFAM" id="SSF52540">
    <property type="entry name" value="P-loop containing nucleoside triphosphate hydrolases"/>
    <property type="match status" value="1"/>
</dbReference>
<dbReference type="InterPro" id="IPR003439">
    <property type="entry name" value="ABC_transporter-like_ATP-bd"/>
</dbReference>
<proteinExistence type="inferred from homology"/>
<feature type="compositionally biased region" description="Polar residues" evidence="8">
    <location>
        <begin position="1"/>
        <end position="11"/>
    </location>
</feature>
<dbReference type="PANTHER" id="PTHR11384:SF59">
    <property type="entry name" value="LYSOSOMAL COBALAMIN TRANSPORTER ABCD4"/>
    <property type="match status" value="1"/>
</dbReference>
<accession>A0A068S4F8</accession>
<feature type="transmembrane region" description="Helical" evidence="9">
    <location>
        <begin position="216"/>
        <end position="233"/>
    </location>
</feature>
<dbReference type="OrthoDB" id="422637at2759"/>
<dbReference type="GO" id="GO:0042760">
    <property type="term" value="P:very long-chain fatty acid catabolic process"/>
    <property type="evidence" value="ECO:0007669"/>
    <property type="project" value="TreeGrafter"/>
</dbReference>
<feature type="domain" description="ABC transmembrane type-1" evidence="11">
    <location>
        <begin position="75"/>
        <end position="324"/>
    </location>
</feature>
<feature type="region of interest" description="Disordered" evidence="8">
    <location>
        <begin position="1"/>
        <end position="21"/>
    </location>
</feature>
<dbReference type="SUPFAM" id="SSF90123">
    <property type="entry name" value="ABC transporter transmembrane region"/>
    <property type="match status" value="1"/>
</dbReference>
<dbReference type="InterPro" id="IPR050835">
    <property type="entry name" value="ABC_transporter_sub-D"/>
</dbReference>
<keyword evidence="6 9" id="KW-1133">Transmembrane helix</keyword>
<dbReference type="InterPro" id="IPR036640">
    <property type="entry name" value="ABC1_TM_sf"/>
</dbReference>
<protein>
    <submittedName>
        <fullName evidence="12">Atp-binding cassette sub-family d member 4</fullName>
    </submittedName>
</protein>
<evidence type="ECO:0000256" key="3">
    <source>
        <dbReference type="ARBA" id="ARBA00022692"/>
    </source>
</evidence>
<gene>
    <name evidence="12" type="ORF">LCOR_08229.1</name>
</gene>
<evidence type="ECO:0000256" key="6">
    <source>
        <dbReference type="ARBA" id="ARBA00022989"/>
    </source>
</evidence>
<dbReference type="GO" id="GO:0140359">
    <property type="term" value="F:ABC-type transporter activity"/>
    <property type="evidence" value="ECO:0007669"/>
    <property type="project" value="InterPro"/>
</dbReference>
<dbReference type="InterPro" id="IPR017871">
    <property type="entry name" value="ABC_transporter-like_CS"/>
</dbReference>
<dbReference type="GO" id="GO:0006635">
    <property type="term" value="P:fatty acid beta-oxidation"/>
    <property type="evidence" value="ECO:0007669"/>
    <property type="project" value="TreeGrafter"/>
</dbReference>